<gene>
    <name evidence="1" type="ORF">BpHYR1_005144</name>
</gene>
<comment type="caution">
    <text evidence="1">The sequence shown here is derived from an EMBL/GenBank/DDBJ whole genome shotgun (WGS) entry which is preliminary data.</text>
</comment>
<dbReference type="EMBL" id="REGN01001038">
    <property type="protein sequence ID" value="RNA37506.1"/>
    <property type="molecule type" value="Genomic_DNA"/>
</dbReference>
<evidence type="ECO:0000313" key="1">
    <source>
        <dbReference type="EMBL" id="RNA37506.1"/>
    </source>
</evidence>
<name>A0A3M7SP45_BRAPC</name>
<keyword evidence="2" id="KW-1185">Reference proteome</keyword>
<reference evidence="1 2" key="1">
    <citation type="journal article" date="2018" name="Sci. Rep.">
        <title>Genomic signatures of local adaptation to the degree of environmental predictability in rotifers.</title>
        <authorList>
            <person name="Franch-Gras L."/>
            <person name="Hahn C."/>
            <person name="Garcia-Roger E.M."/>
            <person name="Carmona M.J."/>
            <person name="Serra M."/>
            <person name="Gomez A."/>
        </authorList>
    </citation>
    <scope>NUCLEOTIDE SEQUENCE [LARGE SCALE GENOMIC DNA]</scope>
    <source>
        <strain evidence="1">HYR1</strain>
    </source>
</reference>
<sequence>MLQLSGLNAGGLASQNGGFFFPVTLNPVWFSHNFFHLHNLRPLDQLFLLFGKTLNAKFFDIVGRRVSLHAV</sequence>
<protein>
    <submittedName>
        <fullName evidence="1">Uncharacterized protein</fullName>
    </submittedName>
</protein>
<organism evidence="1 2">
    <name type="scientific">Brachionus plicatilis</name>
    <name type="common">Marine rotifer</name>
    <name type="synonym">Brachionus muelleri</name>
    <dbReference type="NCBI Taxonomy" id="10195"/>
    <lineage>
        <taxon>Eukaryota</taxon>
        <taxon>Metazoa</taxon>
        <taxon>Spiralia</taxon>
        <taxon>Gnathifera</taxon>
        <taxon>Rotifera</taxon>
        <taxon>Eurotatoria</taxon>
        <taxon>Monogononta</taxon>
        <taxon>Pseudotrocha</taxon>
        <taxon>Ploima</taxon>
        <taxon>Brachionidae</taxon>
        <taxon>Brachionus</taxon>
    </lineage>
</organism>
<dbReference type="AlphaFoldDB" id="A0A3M7SP45"/>
<evidence type="ECO:0000313" key="2">
    <source>
        <dbReference type="Proteomes" id="UP000276133"/>
    </source>
</evidence>
<accession>A0A3M7SP45</accession>
<dbReference type="Proteomes" id="UP000276133">
    <property type="component" value="Unassembled WGS sequence"/>
</dbReference>
<proteinExistence type="predicted"/>